<gene>
    <name evidence="1" type="ORF">P154DRAFT_579442</name>
</gene>
<sequence length="380" mass="42936">MDYSDWYTAFPLPDQIISEENVLELMLPYRSPSSYADPFSFQHNAGFGFAECTQPLALNGNLPLDSTDNLDSVSSRTLAPSLGDISSNIPVPTCIWGDVHQSLPQYIECSNQIYTNCFDANHTLEYYTVWKATEEFIELALKDVYLDERIYDKLQRHIIEPNLMTMKRRANRSLQDLLNCRGLGNSGFFDSFGETRVQEHLQLRQRCGNIPVVNGFAELAVSVVSTLASQMRPEEILDKTLVGKVILEKMKELLAPVRKSLDKDTASRRLSIYSGGILRGELYPSVLCLNLAYLISSQPTMTAFIGYVNSLVVENCVTRLLPADVFNVNGILDTKQEVIDKIATEDEQDVENRRIASENPDAMKQIMEQLENFNLWTASY</sequence>
<evidence type="ECO:0000313" key="2">
    <source>
        <dbReference type="Proteomes" id="UP000799779"/>
    </source>
</evidence>
<protein>
    <submittedName>
        <fullName evidence="1">Uncharacterized protein</fullName>
    </submittedName>
</protein>
<dbReference type="EMBL" id="ML977620">
    <property type="protein sequence ID" value="KAF1996805.1"/>
    <property type="molecule type" value="Genomic_DNA"/>
</dbReference>
<organism evidence="1 2">
    <name type="scientific">Amniculicola lignicola CBS 123094</name>
    <dbReference type="NCBI Taxonomy" id="1392246"/>
    <lineage>
        <taxon>Eukaryota</taxon>
        <taxon>Fungi</taxon>
        <taxon>Dikarya</taxon>
        <taxon>Ascomycota</taxon>
        <taxon>Pezizomycotina</taxon>
        <taxon>Dothideomycetes</taxon>
        <taxon>Pleosporomycetidae</taxon>
        <taxon>Pleosporales</taxon>
        <taxon>Amniculicolaceae</taxon>
        <taxon>Amniculicola</taxon>
    </lineage>
</organism>
<name>A0A6A5WCE1_9PLEO</name>
<evidence type="ECO:0000313" key="1">
    <source>
        <dbReference type="EMBL" id="KAF1996805.1"/>
    </source>
</evidence>
<proteinExistence type="predicted"/>
<dbReference type="AlphaFoldDB" id="A0A6A5WCE1"/>
<accession>A0A6A5WCE1</accession>
<reference evidence="1" key="1">
    <citation type="journal article" date="2020" name="Stud. Mycol.">
        <title>101 Dothideomycetes genomes: a test case for predicting lifestyles and emergence of pathogens.</title>
        <authorList>
            <person name="Haridas S."/>
            <person name="Albert R."/>
            <person name="Binder M."/>
            <person name="Bloem J."/>
            <person name="Labutti K."/>
            <person name="Salamov A."/>
            <person name="Andreopoulos B."/>
            <person name="Baker S."/>
            <person name="Barry K."/>
            <person name="Bills G."/>
            <person name="Bluhm B."/>
            <person name="Cannon C."/>
            <person name="Castanera R."/>
            <person name="Culley D."/>
            <person name="Daum C."/>
            <person name="Ezra D."/>
            <person name="Gonzalez J."/>
            <person name="Henrissat B."/>
            <person name="Kuo A."/>
            <person name="Liang C."/>
            <person name="Lipzen A."/>
            <person name="Lutzoni F."/>
            <person name="Magnuson J."/>
            <person name="Mondo S."/>
            <person name="Nolan M."/>
            <person name="Ohm R."/>
            <person name="Pangilinan J."/>
            <person name="Park H.-J."/>
            <person name="Ramirez L."/>
            <person name="Alfaro M."/>
            <person name="Sun H."/>
            <person name="Tritt A."/>
            <person name="Yoshinaga Y."/>
            <person name="Zwiers L.-H."/>
            <person name="Turgeon B."/>
            <person name="Goodwin S."/>
            <person name="Spatafora J."/>
            <person name="Crous P."/>
            <person name="Grigoriev I."/>
        </authorList>
    </citation>
    <scope>NUCLEOTIDE SEQUENCE</scope>
    <source>
        <strain evidence="1">CBS 123094</strain>
    </source>
</reference>
<dbReference type="Proteomes" id="UP000799779">
    <property type="component" value="Unassembled WGS sequence"/>
</dbReference>
<keyword evidence="2" id="KW-1185">Reference proteome</keyword>